<gene>
    <name evidence="1" type="ORF">SHI21_13370</name>
</gene>
<dbReference type="RefSeq" id="WP_323577115.1">
    <property type="nucleotide sequence ID" value="NZ_JAYGJQ010000002.1"/>
</dbReference>
<dbReference type="Proteomes" id="UP001302274">
    <property type="component" value="Unassembled WGS sequence"/>
</dbReference>
<dbReference type="EMBL" id="JAYGJQ010000002">
    <property type="protein sequence ID" value="MEA9357208.1"/>
    <property type="molecule type" value="Genomic_DNA"/>
</dbReference>
<comment type="caution">
    <text evidence="1">The sequence shown here is derived from an EMBL/GenBank/DDBJ whole genome shotgun (WGS) entry which is preliminary data.</text>
</comment>
<proteinExistence type="predicted"/>
<evidence type="ECO:0000313" key="2">
    <source>
        <dbReference type="Proteomes" id="UP001302274"/>
    </source>
</evidence>
<evidence type="ECO:0000313" key="1">
    <source>
        <dbReference type="EMBL" id="MEA9357208.1"/>
    </source>
</evidence>
<organism evidence="1 2">
    <name type="scientific">Bacteriovorax antarcticus</name>
    <dbReference type="NCBI Taxonomy" id="3088717"/>
    <lineage>
        <taxon>Bacteria</taxon>
        <taxon>Pseudomonadati</taxon>
        <taxon>Bdellovibrionota</taxon>
        <taxon>Bacteriovoracia</taxon>
        <taxon>Bacteriovoracales</taxon>
        <taxon>Bacteriovoracaceae</taxon>
        <taxon>Bacteriovorax</taxon>
    </lineage>
</organism>
<keyword evidence="2" id="KW-1185">Reference proteome</keyword>
<name>A0ABU5VVW5_9BACT</name>
<accession>A0ABU5VVW5</accession>
<reference evidence="1 2" key="1">
    <citation type="submission" date="2023-11" db="EMBL/GenBank/DDBJ databases">
        <title>A Novel Polar Bacteriovorax (B. antarcticus) Isolated from the Biocrust in Antarctica.</title>
        <authorList>
            <person name="Mun W."/>
            <person name="Choi S.Y."/>
            <person name="Mitchell R.J."/>
        </authorList>
    </citation>
    <scope>NUCLEOTIDE SEQUENCE [LARGE SCALE GENOMIC DNA]</scope>
    <source>
        <strain evidence="1 2">PP10</strain>
    </source>
</reference>
<sequence>MKYNLKINIFKKKSKAKQVEFMRNWFSERFEDPAHGTPYDSSEGGYQWIYGGPYDAEEILDGNFAEFAKKGAIEELSEELSYECSHWTRTRYYDDELYPDEEDWAFDLVFEDFQIIDRAKASLSSIEKLLGKRKLAYEEKKFNEMMTFSFCITIMETYLSDIFLRVILKNVDLKKKYLQNDKILSKTNISLGELFDKYDKVDAIMRDRIHNTSFHNLATVKAIFNTVLGIDIGDISVLSKYVEKRHDFVHRGGKSKEGQPVSTSEKEIKELVRLVRRCCLDLDSKIINKKLIKVSENEIE</sequence>
<protein>
    <recommendedName>
        <fullName evidence="3">RiboL-PSP-HEPN domain-containing protein</fullName>
    </recommendedName>
</protein>
<evidence type="ECO:0008006" key="3">
    <source>
        <dbReference type="Google" id="ProtNLM"/>
    </source>
</evidence>